<proteinExistence type="inferred from homology"/>
<dbReference type="GO" id="GO:0006508">
    <property type="term" value="P:proteolysis"/>
    <property type="evidence" value="ECO:0007669"/>
    <property type="project" value="UniProtKB-KW"/>
</dbReference>
<gene>
    <name evidence="10" type="ORF">GCM10010989_00530</name>
</gene>
<keyword evidence="3" id="KW-0732">Signal</keyword>
<dbReference type="PROSITE" id="PS51892">
    <property type="entry name" value="SUBTILASE"/>
    <property type="match status" value="1"/>
</dbReference>
<dbReference type="PANTHER" id="PTHR43806">
    <property type="entry name" value="PEPTIDASE S8"/>
    <property type="match status" value="1"/>
</dbReference>
<dbReference type="InterPro" id="IPR036852">
    <property type="entry name" value="Peptidase_S8/S53_dom_sf"/>
</dbReference>
<dbReference type="PROSITE" id="PS00136">
    <property type="entry name" value="SUBTILASE_ASP"/>
    <property type="match status" value="1"/>
</dbReference>
<evidence type="ECO:0000256" key="1">
    <source>
        <dbReference type="ARBA" id="ARBA00011073"/>
    </source>
</evidence>
<dbReference type="InterPro" id="IPR000209">
    <property type="entry name" value="Peptidase_S8/S53_dom"/>
</dbReference>
<keyword evidence="11" id="KW-1185">Reference proteome</keyword>
<dbReference type="Gene3D" id="3.40.50.200">
    <property type="entry name" value="Peptidase S8/S53 domain"/>
    <property type="match status" value="1"/>
</dbReference>
<dbReference type="InterPro" id="IPR034061">
    <property type="entry name" value="Peptidases_S8_Autotransporter"/>
</dbReference>
<protein>
    <recommendedName>
        <fullName evidence="9">Peptidase S8/S53 domain-containing protein</fullName>
    </recommendedName>
</protein>
<keyword evidence="5 6" id="KW-0720">Serine protease</keyword>
<evidence type="ECO:0000256" key="3">
    <source>
        <dbReference type="ARBA" id="ARBA00022729"/>
    </source>
</evidence>
<dbReference type="SUPFAM" id="SSF52743">
    <property type="entry name" value="Subtilisin-like"/>
    <property type="match status" value="1"/>
</dbReference>
<evidence type="ECO:0000256" key="7">
    <source>
        <dbReference type="RuleBase" id="RU003355"/>
    </source>
</evidence>
<dbReference type="InterPro" id="IPR015500">
    <property type="entry name" value="Peptidase_S8_subtilisin-rel"/>
</dbReference>
<comment type="similarity">
    <text evidence="1 6 7">Belongs to the peptidase S8 family.</text>
</comment>
<dbReference type="Proteomes" id="UP000598997">
    <property type="component" value="Unassembled WGS sequence"/>
</dbReference>
<evidence type="ECO:0000256" key="2">
    <source>
        <dbReference type="ARBA" id="ARBA00022670"/>
    </source>
</evidence>
<feature type="compositionally biased region" description="Pro residues" evidence="8">
    <location>
        <begin position="48"/>
        <end position="62"/>
    </location>
</feature>
<feature type="active site" description="Charge relay system" evidence="6">
    <location>
        <position position="104"/>
    </location>
</feature>
<accession>A0A917DD59</accession>
<dbReference type="GO" id="GO:0004252">
    <property type="term" value="F:serine-type endopeptidase activity"/>
    <property type="evidence" value="ECO:0007669"/>
    <property type="project" value="UniProtKB-UniRule"/>
</dbReference>
<evidence type="ECO:0000256" key="4">
    <source>
        <dbReference type="ARBA" id="ARBA00022801"/>
    </source>
</evidence>
<evidence type="ECO:0000313" key="11">
    <source>
        <dbReference type="Proteomes" id="UP000598997"/>
    </source>
</evidence>
<organism evidence="10 11">
    <name type="scientific">Croceicoccus pelagius</name>
    <dbReference type="NCBI Taxonomy" id="1703341"/>
    <lineage>
        <taxon>Bacteria</taxon>
        <taxon>Pseudomonadati</taxon>
        <taxon>Pseudomonadota</taxon>
        <taxon>Alphaproteobacteria</taxon>
        <taxon>Sphingomonadales</taxon>
        <taxon>Erythrobacteraceae</taxon>
        <taxon>Croceicoccus</taxon>
    </lineage>
</organism>
<dbReference type="PANTHER" id="PTHR43806:SF11">
    <property type="entry name" value="CEREVISIN-RELATED"/>
    <property type="match status" value="1"/>
</dbReference>
<feature type="active site" description="Charge relay system" evidence="6">
    <location>
        <position position="331"/>
    </location>
</feature>
<evidence type="ECO:0000256" key="5">
    <source>
        <dbReference type="ARBA" id="ARBA00022825"/>
    </source>
</evidence>
<evidence type="ECO:0000256" key="6">
    <source>
        <dbReference type="PROSITE-ProRule" id="PRU01240"/>
    </source>
</evidence>
<reference evidence="10 11" key="1">
    <citation type="journal article" date="2014" name="Int. J. Syst. Evol. Microbiol.">
        <title>Complete genome sequence of Corynebacterium casei LMG S-19264T (=DSM 44701T), isolated from a smear-ripened cheese.</title>
        <authorList>
            <consortium name="US DOE Joint Genome Institute (JGI-PGF)"/>
            <person name="Walter F."/>
            <person name="Albersmeier A."/>
            <person name="Kalinowski J."/>
            <person name="Ruckert C."/>
        </authorList>
    </citation>
    <scope>NUCLEOTIDE SEQUENCE [LARGE SCALE GENOMIC DNA]</scope>
    <source>
        <strain evidence="10 11">CGMCC 1.15358</strain>
    </source>
</reference>
<evidence type="ECO:0000256" key="8">
    <source>
        <dbReference type="SAM" id="MobiDB-lite"/>
    </source>
</evidence>
<dbReference type="EMBL" id="BMIO01000001">
    <property type="protein sequence ID" value="GGD30361.1"/>
    <property type="molecule type" value="Genomic_DNA"/>
</dbReference>
<dbReference type="PRINTS" id="PR00723">
    <property type="entry name" value="SUBTILISIN"/>
</dbReference>
<dbReference type="InterPro" id="IPR023827">
    <property type="entry name" value="Peptidase_S8_Asp-AS"/>
</dbReference>
<dbReference type="InterPro" id="IPR050131">
    <property type="entry name" value="Peptidase_S8_subtilisin-like"/>
</dbReference>
<feature type="region of interest" description="Disordered" evidence="8">
    <location>
        <begin position="41"/>
        <end position="80"/>
    </location>
</feature>
<feature type="active site" description="Charge relay system" evidence="6">
    <location>
        <position position="137"/>
    </location>
</feature>
<dbReference type="InterPro" id="IPR023828">
    <property type="entry name" value="Peptidase_S8_Ser-AS"/>
</dbReference>
<dbReference type="PROSITE" id="PS00138">
    <property type="entry name" value="SUBTILASE_SER"/>
    <property type="match status" value="1"/>
</dbReference>
<sequence length="795" mass="80876">MDGTAMADKQTLNAKAVILRALAGASLAALSGCGGGNGGGGGVISTPAPAPAPSSTPSPSPTPTSTTNFDTAEYRQSDGPRQHNAITAWQQGATGEGVSIAVIDTGIDSDSPEFAGRIAPESQDVAGNRGIESPDGHGTQVAMVAAAARDNKGVMGIAFDATVLALRADQPGTCASFDPTDSSTGCSFLDSDIARGVDVAIAAGAKVVNLSLGGSLPTAELVNAIDRAAQAGIVVVVSAGNDGESTDPGIDAAQPDPFASGVLFAAPQNVIIVGSVDASNTISSFSNRAGSQANAFITARGEDLCCVYENGEIYTQVEGGIEYIYVNNGTSFSAPQVAGAAALLAQAFPNLTGAEIVELILGGAADIGAAGIDAVYGVGLLDIAGSFAPQGRTALAGTATAVALGDGAGVTSTAMGDAVRRASIGTVVLDKYDRAYGVDLGALMASARVEPRLYRAISGRVEGLSVTNGSTSLAFTVDPGSVNAATPVPLRLNDENARKARLLAVRIGAKIAPDTEFAFALREGAQGLEAGLSGHSRPAFLVAGGSAGELGFVPRRDGAVAVRRGFGDFGVTASVETGKAWSNSFERGLISRGQQDDFTRYGAMLDWAGGDVTTSLGASLLVERRTVLGARFSDAVGADGADSVFVDAAVGWQPSALWFLGADYRRGFTDPRTAGLIDGASGFQTSAWSFDVQRQGLFASGDALGLRVAQPLRVEGGGLSLNVPTAYDYSSETATFGQRSFSLEPTGREITGEVRWIGPWLGGNLTASLFYRRDPGHIADLPDDKGAALNWAARF</sequence>
<dbReference type="CDD" id="cd04848">
    <property type="entry name" value="Peptidases_S8_Autotransporter_serine_protease_like"/>
    <property type="match status" value="1"/>
</dbReference>
<dbReference type="AlphaFoldDB" id="A0A917DD59"/>
<evidence type="ECO:0000313" key="10">
    <source>
        <dbReference type="EMBL" id="GGD30361.1"/>
    </source>
</evidence>
<keyword evidence="2 6" id="KW-0645">Protease</keyword>
<evidence type="ECO:0000259" key="9">
    <source>
        <dbReference type="Pfam" id="PF00082"/>
    </source>
</evidence>
<dbReference type="Pfam" id="PF00082">
    <property type="entry name" value="Peptidase_S8"/>
    <property type="match status" value="1"/>
</dbReference>
<name>A0A917DD59_9SPHN</name>
<comment type="caution">
    <text evidence="10">The sequence shown here is derived from an EMBL/GenBank/DDBJ whole genome shotgun (WGS) entry which is preliminary data.</text>
</comment>
<keyword evidence="4 6" id="KW-0378">Hydrolase</keyword>
<feature type="domain" description="Peptidase S8/S53" evidence="9">
    <location>
        <begin position="95"/>
        <end position="379"/>
    </location>
</feature>